<accession>A0A173XGG1</accession>
<name>A0A173XGG1_9FIRM</name>
<organism evidence="2 3">
    <name type="scientific">Anaerobutyricum hallii</name>
    <dbReference type="NCBI Taxonomy" id="39488"/>
    <lineage>
        <taxon>Bacteria</taxon>
        <taxon>Bacillati</taxon>
        <taxon>Bacillota</taxon>
        <taxon>Clostridia</taxon>
        <taxon>Lachnospirales</taxon>
        <taxon>Lachnospiraceae</taxon>
        <taxon>Anaerobutyricum</taxon>
    </lineage>
</organism>
<keyword evidence="1" id="KW-1133">Transmembrane helix</keyword>
<dbReference type="EMBL" id="CYZL01000001">
    <property type="protein sequence ID" value="CUN49735.1"/>
    <property type="molecule type" value="Genomic_DNA"/>
</dbReference>
<dbReference type="Proteomes" id="UP000095679">
    <property type="component" value="Unassembled WGS sequence"/>
</dbReference>
<reference evidence="2 3" key="1">
    <citation type="submission" date="2015-09" db="EMBL/GenBank/DDBJ databases">
        <authorList>
            <consortium name="Pathogen Informatics"/>
        </authorList>
    </citation>
    <scope>NUCLEOTIDE SEQUENCE [LARGE SCALE GENOMIC DNA]</scope>
    <source>
        <strain evidence="2 3">2789STDY5834835</strain>
    </source>
</reference>
<proteinExistence type="predicted"/>
<dbReference type="AlphaFoldDB" id="A0A173XGG1"/>
<evidence type="ECO:0008006" key="4">
    <source>
        <dbReference type="Google" id="ProtNLM"/>
    </source>
</evidence>
<keyword evidence="1" id="KW-0472">Membrane</keyword>
<sequence length="103" mass="11949">MVRVSKHASRRLKERCGLNKKSVQRMADIAFTNGMKQEDATGQLNRWMASLYCANMDANNIRIYGNYVYIFCGITLVTVLHVPHRLKNHVNEQKKRLVRNQEG</sequence>
<feature type="transmembrane region" description="Helical" evidence="1">
    <location>
        <begin position="67"/>
        <end position="86"/>
    </location>
</feature>
<gene>
    <name evidence="2" type="ORF">ERS852450_00095</name>
</gene>
<evidence type="ECO:0000313" key="3">
    <source>
        <dbReference type="Proteomes" id="UP000095679"/>
    </source>
</evidence>
<protein>
    <recommendedName>
        <fullName evidence="4">DUF4258 domain-containing protein</fullName>
    </recommendedName>
</protein>
<evidence type="ECO:0000256" key="1">
    <source>
        <dbReference type="SAM" id="Phobius"/>
    </source>
</evidence>
<keyword evidence="1" id="KW-0812">Transmembrane</keyword>
<dbReference type="RefSeq" id="WP_055297784.1">
    <property type="nucleotide sequence ID" value="NZ_BLYK01000008.1"/>
</dbReference>
<evidence type="ECO:0000313" key="2">
    <source>
        <dbReference type="EMBL" id="CUN49735.1"/>
    </source>
</evidence>